<dbReference type="CDD" id="cd12116">
    <property type="entry name" value="A_NRPS_Ta1_like"/>
    <property type="match status" value="1"/>
</dbReference>
<dbReference type="NCBIfam" id="TIGR01733">
    <property type="entry name" value="AA-adenyl-dom"/>
    <property type="match status" value="6"/>
</dbReference>
<comment type="cofactor">
    <cofactor evidence="1">
        <name>pantetheine 4'-phosphate</name>
        <dbReference type="ChEBI" id="CHEBI:47942"/>
    </cofactor>
</comment>
<evidence type="ECO:0000256" key="6">
    <source>
        <dbReference type="ARBA" id="ARBA00023194"/>
    </source>
</evidence>
<dbReference type="SMART" id="SM00823">
    <property type="entry name" value="PKS_PP"/>
    <property type="match status" value="6"/>
</dbReference>
<dbReference type="Gene3D" id="3.30.559.30">
    <property type="entry name" value="Nonribosomal peptide synthetase, condensation domain"/>
    <property type="match status" value="7"/>
</dbReference>
<evidence type="ECO:0000256" key="5">
    <source>
        <dbReference type="ARBA" id="ARBA00022737"/>
    </source>
</evidence>
<comment type="caution">
    <text evidence="9">The sequence shown here is derived from an EMBL/GenBank/DDBJ whole genome shotgun (WGS) entry which is preliminary data.</text>
</comment>
<dbReference type="InterPro" id="IPR001031">
    <property type="entry name" value="Thioesterase"/>
</dbReference>
<dbReference type="SUPFAM" id="SSF52777">
    <property type="entry name" value="CoA-dependent acyltransferases"/>
    <property type="match status" value="14"/>
</dbReference>
<dbReference type="SUPFAM" id="SSF53474">
    <property type="entry name" value="alpha/beta-Hydrolases"/>
    <property type="match status" value="1"/>
</dbReference>
<dbReference type="Pfam" id="PF00501">
    <property type="entry name" value="AMP-binding"/>
    <property type="match status" value="6"/>
</dbReference>
<dbReference type="SMART" id="SM00824">
    <property type="entry name" value="PKS_TE"/>
    <property type="match status" value="1"/>
</dbReference>
<keyword evidence="4" id="KW-0597">Phosphoprotein</keyword>
<dbReference type="RefSeq" id="WP_196419555.1">
    <property type="nucleotide sequence ID" value="NZ_JADQTO010000030.1"/>
</dbReference>
<dbReference type="CDD" id="cd05930">
    <property type="entry name" value="A_NRPS"/>
    <property type="match status" value="1"/>
</dbReference>
<dbReference type="InterPro" id="IPR001242">
    <property type="entry name" value="Condensation_dom"/>
</dbReference>
<dbReference type="FunFam" id="1.10.1200.10:FF:000016">
    <property type="entry name" value="Non-ribosomal peptide synthase"/>
    <property type="match status" value="2"/>
</dbReference>
<dbReference type="NCBIfam" id="NF003417">
    <property type="entry name" value="PRK04813.1"/>
    <property type="match status" value="6"/>
</dbReference>
<dbReference type="Gene3D" id="3.30.300.30">
    <property type="match status" value="6"/>
</dbReference>
<protein>
    <submittedName>
        <fullName evidence="9">Non-ribosomal peptide synthase/polyketide synthase</fullName>
    </submittedName>
</protein>
<dbReference type="PROSITE" id="PS00455">
    <property type="entry name" value="AMP_BINDING"/>
    <property type="match status" value="6"/>
</dbReference>
<dbReference type="InterPro" id="IPR006162">
    <property type="entry name" value="Ppantetheine_attach_site"/>
</dbReference>
<keyword evidence="6" id="KW-0045">Antibiotic biosynthesis</keyword>
<keyword evidence="5" id="KW-0677">Repeat</keyword>
<name>A0A931G252_9ACTN</name>
<dbReference type="GO" id="GO:0044550">
    <property type="term" value="P:secondary metabolite biosynthetic process"/>
    <property type="evidence" value="ECO:0007669"/>
    <property type="project" value="UniProtKB-ARBA"/>
</dbReference>
<feature type="domain" description="Carrier" evidence="8">
    <location>
        <begin position="6706"/>
        <end position="6781"/>
    </location>
</feature>
<dbReference type="Pfam" id="PF00975">
    <property type="entry name" value="Thioesterase"/>
    <property type="match status" value="1"/>
</dbReference>
<keyword evidence="3" id="KW-0596">Phosphopantetheine</keyword>
<feature type="domain" description="Carrier" evidence="8">
    <location>
        <begin position="4131"/>
        <end position="4206"/>
    </location>
</feature>
<gene>
    <name evidence="9" type="ORF">I4J89_40680</name>
</gene>
<dbReference type="InterPro" id="IPR036736">
    <property type="entry name" value="ACP-like_sf"/>
</dbReference>
<dbReference type="CDD" id="cd19543">
    <property type="entry name" value="DCL_NRPS"/>
    <property type="match status" value="2"/>
</dbReference>
<dbReference type="FunFam" id="1.10.1200.10:FF:000005">
    <property type="entry name" value="Nonribosomal peptide synthetase 1"/>
    <property type="match status" value="2"/>
</dbReference>
<dbReference type="Gene3D" id="2.30.38.10">
    <property type="entry name" value="Luciferase, Domain 3"/>
    <property type="match status" value="3"/>
</dbReference>
<evidence type="ECO:0000313" key="10">
    <source>
        <dbReference type="Proteomes" id="UP000598146"/>
    </source>
</evidence>
<sequence length="7049" mass="754166">MNGSKLEAVLPLSPLQEGMLFQARYSEDGPDLYTQQFSVDLAGPLEPARLRAAVQTMLGRHANLRACIRQLDSAQPVQAILSGVEVPWTELDLGATPAGELEAELARLLEQDRTARFDLATAPLIRCTLVRIGPELHRFIFTNHHILLDGWSTPLVLDEIFTLYARDGDTSGLRPVTPYRNYLAWLAQQDADAAQAAWREALAGIPGPTRLAPAGRVAETALPSRRMADLSEDLTEGLARLAARERVTVSTIVQTLWGVALGAVTGSQDVVFGVTMSGRPAELPGVETMVGLFLNTLPMRVRTGPSERLIDVITRVQREQNLVRGHQHLALSTIQRLAGEGELFDVISIFENVPMEARSTALDEAGLEARSVDSTDYSHYPMELLAVPGKRLHMRITYQTALFDEFMVEGLLGRLVRLIETVVAEPGAIVGRLDLIPGDERDRVLRTWNDTPRPLPARSVVEQFEARASANPSAVALRCGGETVTYGELNAAANRLAHHLIAHGVRTDAIVAIGVERSPRMVAALLAVHKVGAAYLPVDPAYPADRIAFMVGDARPALVLTDAATAALFPESGPLRLVLDDDATAAALAGRPEHDPVAADRLGAVTPDTGAFVIYTSGSTGRPKGVIVTRENLTNLIAAMGEWFPLTPDDRMLAATTIAFDIAELEVYLPLVSGAAIVLTHRHQVTEPDVLAELIAAEGVSVMQATPSLWRLLLDDRPDALAGLRVLSGGEAMSVQVADGLLAAADQVTNLYGPTETTIYSTASRVHSGGVLPDIGGPIDNTQLYVLDSALRPVPAGVAGELYLGGAGLARGYLSRPGLTAERFIANPFGPAGARMYRSGDLVRWRENGTIDFIARVDHQVKLHGYRIELGEIEAVLSRHPDVAAAVVIVREDRPGDQRLVAYVVPAAEHAGEQALREHVGTAVPDYMVPHIVVELPALPRTPNGKLDRKALPVPQAGSGGGRAPRTPTEERLVEFFADLVGARDASIDEDFFVLGGDSLKVIRLMNRIRTEFGVDLPMQVAFTARTVAMLAERIDQELGTEPAPADGVEHALDDYQRRLWFISRFEKGASPTHNVTFGVRLTGALDLPALRHAVADVLARHDALRTVFPERDGEPYALVRPAAGAEAEVPVSDVTPDGLAAALAAVDRDGFELTTAPPVRFGLLRLSADEHVLAVVVHPVAGAGWAEGRFTADLLAAYASRRDGQEPRWTAAPEPYADADGDRDFWERTLDGLADEVALPADRPRPSALTYRSARIPVRVGAADHAALLGLARDTGATAADVLRATFAAVLGGMGAGTDLLLGTARFGLRDGVPATGALVVRVDTAGHPSLRTLVRRTAVAAQAAEVHQGLPFERLVEVLAPELTTVRHPVFQVGTTLRPALAEPATAGGLTVRAEPYDARLDRLDLGLELTEAADGLAGELAYSAHLFDEGTAGELAARWGRLLTAALAEPDRPIAHLAVDDAEQTRRLLAPGIGAVRDDPALALSVPDAFAASVRRMPGAAAVRSGDTVLTYEELDKRANQLAYRLIALGVQPETRVAVLQRRSADLLVSLLAVLKAGGAYLPLDARAPRSRWDSLCRETDVAVLLTDSASRDPLFRRGAVEIVVDADPLLAEEPDTDPGVRPHPEQLAYVMYTSGSTGRPKGVAITHRDLVGYCLDECFHPAAHRRVLAHAPYAFDAANYELWMPLLTGGEVVVAPPGDLDVATLRRLLTDHEITGLHLTAGLFRVVVEEDPDCLAGVRELLAGGDVVPAPAVRAVLERFPGLVVKDTYGPTEATTFATFHRMADAATVPDVVPIGRPMDDMRAYVLDDALHPVPAGVVGELYVAGTGLARGYFQRPGLTADRFVADPYGEPGERMYRVGDLARWTGDGTLVFVGRADDQVKIRGFRVELGEVEAAVARQPGVADAAVLAREDQPGDKRLVAYVVGGDDLDTGAIGRRLAQSLPEYMVPSAFVVLDRLPLTDNAKVDRKALPAPSLTAAVAGRAPRNETEERMCALFGDLLGVPTVTIDDDFFQLGGHSILATRLVSRIRTTFRAEIPIPAVFEAPTVAALCAVVEAAESARSGLRPMPREGRIPLSYAQHRMWFINQLDEGQRATYNMPFALRIVGPLNAAALEAAMNDVMARHEGLRTVYPDVDGVPWQNILPADEVRVPFTIVPVDASELDDALQAAVRTGINLKTDLPMHIYLFELGPEDHVQLLVLHHIAADGWSLGPMARDMATSYAARAAGRAPVFEPLAVQCADVALWQREVLGSEDDPQSPISRQLSYWRKHLAGIADELALPYDRPRPVAGTGRGSILQYRVGTELHTRLRDLSVREQASVYMVLQAALATLLGRLGAGDDIFVGSLIANRKDEAMDDVVGFFTNTVVFRTDISGNPTFSELVRRVRAVDLDAYANQDVSFERLVEVVNPTRSLARHPLFQVLLNVANLPSYVSVIPGAHITPHPFEHESSRFDLAFGFAEEFDGDGQPAGMPADLKFSSDLFDRATAEMMVERLNRVLEEAARDSETRVWDFDLLGTDERARILDGWNDTATGGTLTALPGLFGAQVARTPDAPALSWAGGVLTYRELDERANRLARHLIAEGAGPETFVGLLMDRSPEAVVALLAVVKAGAAYVPLDPAHPAERIEYVLDDAGVELVLVDTATLAGTSVPGRVRTLVVDDPETVAALSRLRADAPSAADLRSPLSLRNPAYMIYTSGSTGRPKGVVVEHRSVADYLAFTAKAYPAAHGTAVLHSPIAFDLTVTALLTPLVTGGCVHLSEIGDDDPAGLARLRENPCTFLKATPSHLPLLEAADAAYSPTGALLLGGEALVGSALTRWREAHPDVTVYNVYGPTEATVNCAEYRIDPGTAVPDGPVPIGRPQANARLYVLDPFLQPVPPGVPGELYLAGAGLARGYWRRPGLTAERFVACPFGAPGEVMYRSGDLARWNADGDLVYLGRSDSQVKLRGFRIELAEIEAALRAGEGVAEAAVIVREDRPGDQRLTGYVVARGDDLSLDRLRAALARELPEYMVPAALVVLPELPLTSNGKLDRRALPAPEIVVDTLAGEPRTVEERILAGLFADMLGLDRVGVDDGFFDLGGHSLLATRLISRVRSVFDVELPIRAVFEAPTVRQLIEEIAGAGRARRALVRMERPEVIPLSFAQRRLWFLNRFAEGEPAAYNLRFALRFSGDLDEAALLAALTDVTGRHESLRTLFAEVDGVPRQVIVPEREARPYLATRSAHERDLLELIEAESARDFDLATELPLRATLVTLGPGEYALIMVLHHIAADGWSMRPLLADFAAAYTARVAGAAPRWEPLPVQPADLALWQQEVLGSDADPDSPIAQQIRYWRTALHGLPAGLELPTDRPRPPVAGTRGGQVRRWVEPDVHAALAKLARRANASMYMVLQAALAALLTRLGAGTDIPIGSPVAGRTDEALEDLIGFFVNSLVLRTDTSGDPTFTELVERVRGVDLGAYAHQDLPFERLVELLNPERSLARHPLFQVALNLQNTEQTDWRPQLPGIEVGNVDLGPDPEKFDLSVTFAEIFGDAATPAGAVCVLSYRADLFDETTAEALADRLTALLAQAAADPDRRIGALEVLLPAERERLLVDWNESGDPGTPARSPLDLFEERARTAPQAPAVTKDDVTISYDELDARAEQLASRLRGLGVDAESRVGLVLPRSIGMVVAILGVLKAGGAYVPVDPASPADRIAYIVEDSSASVVITHEDVVGVRATSPNTRRVILDDQGAVRPEAAGTAAVGVRPRRARDAASAAYIIYTSGSTGRPKGVVVTHGNVAELLAAAEADYAFGADDVWTMFHSYAFDFSVWELWGALAYGGRVVVVGLEVARSPSDFARLLERERVTVLNQTPSAFYRLAEEIDRAGDGLRERLSLHTVVFGGEALDWARIADWVARSGSGGPSMVNMYGITETTVHVTIRRADGRQGHGSVIGRAMPHLSAYVLDTALRPVPTGVRGELYIAGGGLARGYLQRPGLSSTRFVADAFGAPGARMYRTGDTARWNAQGMLEYLGRSDDQVKIRGFRIEPGEIEAQVVARPEVSLGAVVVREDRPGDLRLVAYVVPAAGDPAQFDTDALRGELATSLPDYMVPAAVVALSGLPMTVNGKLDRAALPAPVFVAGKTQRAPRTPLEEILCGLFADVLGLPTVGVLDSFFDLGGHSLLATRLVSRIRTALEVEVPIRAIFEAPTVAALAERLGEARGARARVRRMPRPDLLPLSFAQRRLWFVNRFEQELSSTYNVPAAVRLSGELNRDALHAALRDVVARHEVLRTIYPDGDGLPRQEILAPAAFDPGLPLAEATEASLPDLVAEASMRTWDLATDPPLRAFLFVLGPTEHVLLVVLHHIASDGWSMGPLSRDLARAYEARSTGAAPDWAPLPVQYADYALWQRETLGSEDDPDSELAGQLGYWRDQLADVPDELELPLDHPRPAAPSYRGDAVRIELPAEVHQDLTAVARANRASLYMVLQAAVAVLLTRTGSGTDIPIGCAVAGRTDEALDDLIGFFVNTLVLRTDTSGNPTFAELIGRTREAGLAAHANQDVPFERIVEAVNPERSLSRHPLFQVAVNLPNLPAAGARLPGLTMTAVPAGSGAAKVDLTFDFAEQHGPDGEPAGLLCQVEYSVDLFEKSTAAALGRWLSTLLAAAAAAPATPIEQLPLAVTEERAAQLERGLGAPPGLTPRTLPELFEDQVARTPDGIAVEHGDAVLTYRELDRRANRLAHQLIGLGVGPERVVAVGLPRSIDWLTTVLAIGKAGGVYLPVDTGQPVARLQVVFDTIQPVLAVSTPALRDRLPDTVPLLTVDEDVLAGRPDRAPTDADRTAALTPRHGAYVIFTSGSTGTPKGVFVTHAGLAGLGHSHGERLGLLPGKRLLQITAPNFDPSVADLVIALTNGATLVLPVSAQTVPTGEELHAILLERRITHLQTAATVIGTLPPEPLPELEALNSGGEALSGEIVDRWAPGRRMTNVYGPTEATVAATMSRPLTSGGIAPIGTVLGDTRVYVLDAGLRPVPAGVPGELYLAGPALARGYWGMPGETAYRFVADPYGAAGERMYRTGDRVRWDREGELVFQGRTDSQIKLRGFRIEPGEIEAVLLRHPGVTQAAVLVRNDLAAAAVLVAYVVPGASRPTEDELKEHVAAALPAYMVPSALVTVDALPLLDNGKLDRRALPKPQLTKASSRAPRSEHEAELCRIFGELVGRDDVGIDDSFFDLGGDSITSIQLVSRARKAGVVFSPRDVFEHKTVAALAAAAGGETREITADVGVGDIPLTPIMHWLRDLGGDSDGFHQQRLLALPEGTTGGQLRSALTALLRTHDMLRARLTDATGSWALTVPTADAGTTGDVVHRVAVAAGADLTEIFTAQQRQAVSGLSPRDGVMLRAVWFDLAGRPEPDHVLIVVHHLAVDAVSWRILVADFEAALSAAREGNEPVLDPVPTSFRRWAGSLREVAAAKAGELDTWLATLDGPDPLLGARPLDPARDVVATAERAGVRFSVDRTAAAVTGLPAAFHASAQEVLLTSLALAVAEWRAGLGRGDDASVLLNLEGHGREDLVEGLDLSRTVGWFTSNYPVRLDAAAVSGDAALKRIKEQLRAVPDKGVGYGLLRYLNEETAGPLAAAGHPQLSFNYLGRIPAQDRELAAPSGPGIEFTLLPPDPAAAGPDAGRPFAHALEINATVDELAAGPSLNAAFDWPAGQFTGAEVRELAEVWGRTIDRLAADGLRPGAGGHTPSDFPLVTLSQAQVERIEAQWPRIADVLPCASLQPGLLYHAGLDLDGPDPYVVQTAWELSGGMDVPALRAAVGAVLRRHPNLRAGFWQGDLAQPVQVIPADVELPWREHDLTGLPENERDAARARILAADRAERFDMLRPPMLRFTMIALAPDRYVLVLTCHHVLLDGWSDPLFMNDLIELYRRGGDDSGLPPAPAYRDYLRWLTEQDAGEALETWRTALAGLDEPTLVAPADAGRPFIPERVERVLDPDLGGAVSAWARREGLTVNTVLQGAWAALLGRLTGRDDVVFGATVSGRPPELAGSENMVGLFINTLPVRARMDPDRPVGDLLRDLQQEQSGLMSVHHVRLSDVIRTAGLGTLFDTGMVFENYPTPPEELAEAGADAGAGAAVVGRQVQDGSHFALALIASGRAGRLRFRIDYRPGLFSAETVRRFADQMEAWLRAVVAEPDVASGQLDLLGAHDRELVLQAWNDTAHELPPGTLAELFERQATRTPTATALVFEDESLTYAELDERAGRLARVLAAHGVRPERFVALVLPRGTELIVSMLAVAKAGAAFMPVDPAYPADRIGYLLADAAPALIVSDRATAGVVPEAADAPVLLLEEAADADAGTAVPAQASPANAAYLIYTSGSTGLPKGVVVSHRGLANLAGAQIERFGVQPDSRVLQFASTSFDASVSELCTALLSGACLVLAPTDRLRAGRPLADLLAEQRITVATIPPAALTVMGAGDLPAGMTLVVAGEATAGDLVARFGPDRRMINAYGPTETTVCASMSGPLAGDAAPPIGAPIWNTRIYVLDARLRPVPPGTAGEAYVAGVGLARGYLNRAGTTAERFVASPFGGPGEVMYRTGDLVRWTADGELDYLGRTDDQIKLRGFRIEPREIEARLAGHPGVASALVLARSAGIGGLRRLVAYVVSAPGAAFDDRELRAYAAAALPEHMVPSAVVQLDAVPLTPSGKVDRAALPDPEGPGTSRGRGPRTPQEELFCTLFGEVLGLGPVSAEDNFFELGGDSLAAATLAARATEFTGHRVGARDLYEAPTVAALVERLGGAGGGDPLAVLLPLREHGSRAPLFCVHPFGGLGWTYAGLLRHLDREQPIYAVQARGLAEPGDDGSGQLPADLDEMAADYVDQIRTVQPQGPYRLAGWSLGGLIAHRMATLLQERGERVELLALLDAYPVRATGPAGEVTEEMILEQLLEFLGTGSELPEGATLDFDTAMALLGAGGSAAAGLDRRQVSALAAVGTNLGRITREFTLRPFDGDVLLCRATADKDAGSPGPEMWAPYVTGRVETHLIECSHDEIVLPGPLSEVGAILSGTLTQ</sequence>
<evidence type="ECO:0000259" key="8">
    <source>
        <dbReference type="PROSITE" id="PS50075"/>
    </source>
</evidence>
<evidence type="ECO:0000256" key="4">
    <source>
        <dbReference type="ARBA" id="ARBA00022553"/>
    </source>
</evidence>
<evidence type="ECO:0000256" key="1">
    <source>
        <dbReference type="ARBA" id="ARBA00001957"/>
    </source>
</evidence>
<dbReference type="SUPFAM" id="SSF47336">
    <property type="entry name" value="ACP-like"/>
    <property type="match status" value="6"/>
</dbReference>
<dbReference type="FunFam" id="3.40.50.980:FF:000001">
    <property type="entry name" value="Non-ribosomal peptide synthetase"/>
    <property type="match status" value="5"/>
</dbReference>
<dbReference type="PANTHER" id="PTHR45527:SF1">
    <property type="entry name" value="FATTY ACID SYNTHASE"/>
    <property type="match status" value="1"/>
</dbReference>
<dbReference type="Gene3D" id="3.40.50.1820">
    <property type="entry name" value="alpha/beta hydrolase"/>
    <property type="match status" value="1"/>
</dbReference>
<dbReference type="GO" id="GO:0017000">
    <property type="term" value="P:antibiotic biosynthetic process"/>
    <property type="evidence" value="ECO:0007669"/>
    <property type="project" value="UniProtKB-KW"/>
</dbReference>
<dbReference type="GO" id="GO:0008610">
    <property type="term" value="P:lipid biosynthetic process"/>
    <property type="evidence" value="ECO:0007669"/>
    <property type="project" value="UniProtKB-ARBA"/>
</dbReference>
<dbReference type="Gene3D" id="3.40.50.12780">
    <property type="entry name" value="N-terminal domain of ligase-like"/>
    <property type="match status" value="3"/>
</dbReference>
<dbReference type="Gene3D" id="1.10.1200.10">
    <property type="entry name" value="ACP-like"/>
    <property type="match status" value="5"/>
</dbReference>
<dbReference type="InterPro" id="IPR000873">
    <property type="entry name" value="AMP-dep_synth/lig_dom"/>
</dbReference>
<dbReference type="GO" id="GO:0005829">
    <property type="term" value="C:cytosol"/>
    <property type="evidence" value="ECO:0007669"/>
    <property type="project" value="TreeGrafter"/>
</dbReference>
<dbReference type="NCBIfam" id="TIGR01720">
    <property type="entry name" value="NRPS-para261"/>
    <property type="match status" value="1"/>
</dbReference>
<dbReference type="InterPro" id="IPR042099">
    <property type="entry name" value="ANL_N_sf"/>
</dbReference>
<dbReference type="SUPFAM" id="SSF56801">
    <property type="entry name" value="Acetyl-CoA synthetase-like"/>
    <property type="match status" value="6"/>
</dbReference>
<dbReference type="NCBIfam" id="NF004282">
    <property type="entry name" value="PRK05691.1"/>
    <property type="match status" value="8"/>
</dbReference>
<comment type="similarity">
    <text evidence="2">Belongs to the ATP-dependent AMP-binding enzyme family.</text>
</comment>
<dbReference type="GO" id="GO:0043041">
    <property type="term" value="P:amino acid activation for nonribosomal peptide biosynthetic process"/>
    <property type="evidence" value="ECO:0007669"/>
    <property type="project" value="TreeGrafter"/>
</dbReference>
<dbReference type="Pfam" id="PF00550">
    <property type="entry name" value="PP-binding"/>
    <property type="match status" value="6"/>
</dbReference>
<dbReference type="InterPro" id="IPR023213">
    <property type="entry name" value="CAT-like_dom_sf"/>
</dbReference>
<proteinExistence type="inferred from homology"/>
<feature type="domain" description="Carrier" evidence="8">
    <location>
        <begin position="3053"/>
        <end position="3128"/>
    </location>
</feature>
<accession>A0A931G252</accession>
<dbReference type="InterPro" id="IPR010071">
    <property type="entry name" value="AA_adenyl_dom"/>
</dbReference>
<dbReference type="InterPro" id="IPR029058">
    <property type="entry name" value="AB_hydrolase_fold"/>
</dbReference>
<reference evidence="9" key="1">
    <citation type="submission" date="2020-11" db="EMBL/GenBank/DDBJ databases">
        <title>Isolation and identification of active actinomycetes.</title>
        <authorList>
            <person name="Sun X."/>
        </authorList>
    </citation>
    <scope>NUCLEOTIDE SEQUENCE</scope>
    <source>
        <strain evidence="9">NEAU-A11</strain>
    </source>
</reference>
<evidence type="ECO:0000256" key="2">
    <source>
        <dbReference type="ARBA" id="ARBA00006432"/>
    </source>
</evidence>
<dbReference type="InterPro" id="IPR020806">
    <property type="entry name" value="PKS_PP-bd"/>
</dbReference>
<feature type="compositionally biased region" description="Low complexity" evidence="7">
    <location>
        <begin position="6698"/>
        <end position="6709"/>
    </location>
</feature>
<organism evidence="9 10">
    <name type="scientific">Actinoplanes aureus</name>
    <dbReference type="NCBI Taxonomy" id="2792083"/>
    <lineage>
        <taxon>Bacteria</taxon>
        <taxon>Bacillati</taxon>
        <taxon>Actinomycetota</taxon>
        <taxon>Actinomycetes</taxon>
        <taxon>Micromonosporales</taxon>
        <taxon>Micromonosporaceae</taxon>
        <taxon>Actinoplanes</taxon>
    </lineage>
</organism>
<dbReference type="Gene3D" id="3.30.559.10">
    <property type="entry name" value="Chloramphenicol acetyltransferase-like domain"/>
    <property type="match status" value="7"/>
</dbReference>
<keyword evidence="10" id="KW-1185">Reference proteome</keyword>
<feature type="domain" description="Carrier" evidence="8">
    <location>
        <begin position="1988"/>
        <end position="2063"/>
    </location>
</feature>
<dbReference type="Proteomes" id="UP000598146">
    <property type="component" value="Unassembled WGS sequence"/>
</dbReference>
<dbReference type="InterPro" id="IPR025110">
    <property type="entry name" value="AMP-bd_C"/>
</dbReference>
<evidence type="ECO:0000256" key="3">
    <source>
        <dbReference type="ARBA" id="ARBA00022450"/>
    </source>
</evidence>
<feature type="domain" description="Carrier" evidence="8">
    <location>
        <begin position="5184"/>
        <end position="5258"/>
    </location>
</feature>
<dbReference type="InterPro" id="IPR009081">
    <property type="entry name" value="PP-bd_ACP"/>
</dbReference>
<dbReference type="InterPro" id="IPR045851">
    <property type="entry name" value="AMP-bd_C_sf"/>
</dbReference>
<feature type="region of interest" description="Disordered" evidence="7">
    <location>
        <begin position="6686"/>
        <end position="6710"/>
    </location>
</feature>
<feature type="domain" description="Carrier" evidence="8">
    <location>
        <begin position="964"/>
        <end position="1039"/>
    </location>
</feature>
<dbReference type="CDD" id="cd19540">
    <property type="entry name" value="LCL_NRPS-like"/>
    <property type="match status" value="3"/>
</dbReference>
<dbReference type="InterPro" id="IPR020845">
    <property type="entry name" value="AMP-binding_CS"/>
</dbReference>
<dbReference type="InterPro" id="IPR010060">
    <property type="entry name" value="NRPS_synth"/>
</dbReference>
<dbReference type="Pfam" id="PF00668">
    <property type="entry name" value="Condensation"/>
    <property type="match status" value="7"/>
</dbReference>
<dbReference type="PROSITE" id="PS00012">
    <property type="entry name" value="PHOSPHOPANTETHEINE"/>
    <property type="match status" value="5"/>
</dbReference>
<dbReference type="GO" id="GO:0072330">
    <property type="term" value="P:monocarboxylic acid biosynthetic process"/>
    <property type="evidence" value="ECO:0007669"/>
    <property type="project" value="UniProtKB-ARBA"/>
</dbReference>
<dbReference type="CDD" id="cd17643">
    <property type="entry name" value="A_NRPS_Cytc1-like"/>
    <property type="match status" value="1"/>
</dbReference>
<dbReference type="CDD" id="cd17652">
    <property type="entry name" value="A_NRPS_CmdD_like"/>
    <property type="match status" value="1"/>
</dbReference>
<dbReference type="GO" id="GO:0031177">
    <property type="term" value="F:phosphopantetheine binding"/>
    <property type="evidence" value="ECO:0007669"/>
    <property type="project" value="InterPro"/>
</dbReference>
<evidence type="ECO:0000256" key="7">
    <source>
        <dbReference type="SAM" id="MobiDB-lite"/>
    </source>
</evidence>
<dbReference type="Pfam" id="PF13193">
    <property type="entry name" value="AMP-binding_C"/>
    <property type="match status" value="6"/>
</dbReference>
<dbReference type="CDD" id="cd12117">
    <property type="entry name" value="A_NRPS_Srf_like"/>
    <property type="match status" value="1"/>
</dbReference>
<dbReference type="Gene3D" id="3.40.50.980">
    <property type="match status" value="6"/>
</dbReference>
<dbReference type="FunFam" id="3.30.300.30:FF:000010">
    <property type="entry name" value="Enterobactin synthetase component F"/>
    <property type="match status" value="5"/>
</dbReference>
<dbReference type="FunFam" id="3.40.50.12780:FF:000012">
    <property type="entry name" value="Non-ribosomal peptide synthetase"/>
    <property type="match status" value="3"/>
</dbReference>
<dbReference type="FunFam" id="2.30.38.10:FF:000001">
    <property type="entry name" value="Non-ribosomal peptide synthetase PvdI"/>
    <property type="match status" value="4"/>
</dbReference>
<evidence type="ECO:0000313" key="9">
    <source>
        <dbReference type="EMBL" id="MBG0567780.1"/>
    </source>
</evidence>
<dbReference type="EMBL" id="JADQTO010000030">
    <property type="protein sequence ID" value="MBG0567780.1"/>
    <property type="molecule type" value="Genomic_DNA"/>
</dbReference>
<dbReference type="PANTHER" id="PTHR45527">
    <property type="entry name" value="NONRIBOSOMAL PEPTIDE SYNTHETASE"/>
    <property type="match status" value="1"/>
</dbReference>
<dbReference type="GO" id="GO:0003824">
    <property type="term" value="F:catalytic activity"/>
    <property type="evidence" value="ECO:0007669"/>
    <property type="project" value="InterPro"/>
</dbReference>
<dbReference type="InterPro" id="IPR020802">
    <property type="entry name" value="TesA-like"/>
</dbReference>
<dbReference type="PROSITE" id="PS50075">
    <property type="entry name" value="CARRIER"/>
    <property type="match status" value="6"/>
</dbReference>
<feature type="region of interest" description="Disordered" evidence="7">
    <location>
        <begin position="944"/>
        <end position="968"/>
    </location>
</feature>